<reference evidence="2" key="1">
    <citation type="submission" date="2023-08" db="EMBL/GenBank/DDBJ databases">
        <title>Chromosome-level Genome Assembly of mud carp (Cirrhinus molitorella).</title>
        <authorList>
            <person name="Liu H."/>
        </authorList>
    </citation>
    <scope>NUCLEOTIDE SEQUENCE</scope>
    <source>
        <strain evidence="2">Prfri</strain>
        <tissue evidence="2">Muscle</tissue>
    </source>
</reference>
<keyword evidence="3" id="KW-1185">Reference proteome</keyword>
<evidence type="ECO:0000313" key="3">
    <source>
        <dbReference type="Proteomes" id="UP001187343"/>
    </source>
</evidence>
<dbReference type="AlphaFoldDB" id="A0AA88TLR7"/>
<dbReference type="Proteomes" id="UP001187343">
    <property type="component" value="Unassembled WGS sequence"/>
</dbReference>
<evidence type="ECO:0000256" key="1">
    <source>
        <dbReference type="SAM" id="MobiDB-lite"/>
    </source>
</evidence>
<name>A0AA88TLR7_9TELE</name>
<proteinExistence type="predicted"/>
<evidence type="ECO:0000313" key="2">
    <source>
        <dbReference type="EMBL" id="KAK2872405.1"/>
    </source>
</evidence>
<organism evidence="2 3">
    <name type="scientific">Cirrhinus molitorella</name>
    <name type="common">mud carp</name>
    <dbReference type="NCBI Taxonomy" id="172907"/>
    <lineage>
        <taxon>Eukaryota</taxon>
        <taxon>Metazoa</taxon>
        <taxon>Chordata</taxon>
        <taxon>Craniata</taxon>
        <taxon>Vertebrata</taxon>
        <taxon>Euteleostomi</taxon>
        <taxon>Actinopterygii</taxon>
        <taxon>Neopterygii</taxon>
        <taxon>Teleostei</taxon>
        <taxon>Ostariophysi</taxon>
        <taxon>Cypriniformes</taxon>
        <taxon>Cyprinidae</taxon>
        <taxon>Labeoninae</taxon>
        <taxon>Labeonini</taxon>
        <taxon>Cirrhinus</taxon>
    </lineage>
</organism>
<comment type="caution">
    <text evidence="2">The sequence shown here is derived from an EMBL/GenBank/DDBJ whole genome shotgun (WGS) entry which is preliminary data.</text>
</comment>
<feature type="region of interest" description="Disordered" evidence="1">
    <location>
        <begin position="89"/>
        <end position="108"/>
    </location>
</feature>
<dbReference type="EMBL" id="JAUYZG010000022">
    <property type="protein sequence ID" value="KAK2872405.1"/>
    <property type="molecule type" value="Genomic_DNA"/>
</dbReference>
<dbReference type="PROSITE" id="PS51257">
    <property type="entry name" value="PROKAR_LIPOPROTEIN"/>
    <property type="match status" value="1"/>
</dbReference>
<protein>
    <submittedName>
        <fullName evidence="2">Uncharacterized protein</fullName>
    </submittedName>
</protein>
<sequence>MHIRKGNISRRGLLTLHPPSLVISSCCERNIQSLSNQSADSFSVYFQKRDDKIKTFSGSCTSDGPESKTGTLMRWSRIDVSNFQSVRAKAESDDHHRSGIRPTGIRSLSPRVPYDDGWNFSTGSNSRTSAEQLSGLHYQTEIRGAGLST</sequence>
<accession>A0AA88TLR7</accession>
<gene>
    <name evidence="2" type="ORF">Q8A67_022302</name>
</gene>